<keyword evidence="7" id="KW-0472">Membrane</keyword>
<dbReference type="EMBL" id="CAXITT010001159">
    <property type="protein sequence ID" value="CAL1548062.1"/>
    <property type="molecule type" value="Genomic_DNA"/>
</dbReference>
<proteinExistence type="inferred from homology"/>
<evidence type="ECO:0000256" key="6">
    <source>
        <dbReference type="ARBA" id="ARBA00022989"/>
    </source>
</evidence>
<evidence type="ECO:0000256" key="5">
    <source>
        <dbReference type="ARBA" id="ARBA00022692"/>
    </source>
</evidence>
<keyword evidence="6" id="KW-1133">Transmembrane helix</keyword>
<keyword evidence="10" id="KW-1185">Reference proteome</keyword>
<evidence type="ECO:0000256" key="4">
    <source>
        <dbReference type="ARBA" id="ARBA00022679"/>
    </source>
</evidence>
<evidence type="ECO:0000256" key="8">
    <source>
        <dbReference type="RuleBase" id="RU366017"/>
    </source>
</evidence>
<name>A0AAV2IQH2_LYMST</name>
<protein>
    <recommendedName>
        <fullName evidence="8">Glycosyltransferase family 92 protein</fullName>
        <ecNumber evidence="8">2.4.1.-</ecNumber>
    </recommendedName>
</protein>
<dbReference type="AlphaFoldDB" id="A0AAV2IQH2"/>
<evidence type="ECO:0000256" key="2">
    <source>
        <dbReference type="ARBA" id="ARBA00007647"/>
    </source>
</evidence>
<dbReference type="GO" id="GO:0005737">
    <property type="term" value="C:cytoplasm"/>
    <property type="evidence" value="ECO:0007669"/>
    <property type="project" value="TreeGrafter"/>
</dbReference>
<dbReference type="Proteomes" id="UP001497497">
    <property type="component" value="Unassembled WGS sequence"/>
</dbReference>
<reference evidence="9 10" key="1">
    <citation type="submission" date="2024-04" db="EMBL/GenBank/DDBJ databases">
        <authorList>
            <consortium name="Genoscope - CEA"/>
            <person name="William W."/>
        </authorList>
    </citation>
    <scope>NUCLEOTIDE SEQUENCE [LARGE SCALE GENOMIC DNA]</scope>
</reference>
<comment type="caution">
    <text evidence="9">The sequence shown here is derived from an EMBL/GenBank/DDBJ whole genome shotgun (WGS) entry which is preliminary data.</text>
</comment>
<dbReference type="Pfam" id="PF01697">
    <property type="entry name" value="Glyco_transf_92"/>
    <property type="match status" value="1"/>
</dbReference>
<comment type="subcellular location">
    <subcellularLocation>
        <location evidence="1">Membrane</location>
        <topology evidence="1">Single-pass membrane protein</topology>
    </subcellularLocation>
</comment>
<evidence type="ECO:0000256" key="3">
    <source>
        <dbReference type="ARBA" id="ARBA00022676"/>
    </source>
</evidence>
<dbReference type="GO" id="GO:0016020">
    <property type="term" value="C:membrane"/>
    <property type="evidence" value="ECO:0007669"/>
    <property type="project" value="UniProtKB-SubCell"/>
</dbReference>
<sequence length="465" mass="53321">MALKMTKTKFRATLYFALLAIIVYFALVKSRAGRLVYLQALGSGLPHGHNASPTWANSKGASERLWHIPLMEDLGPPSDEEVTQNGAGGFQPINDYEAWVYSAFIDVINDTNGIRIFGFQRVDLKTLVYCHVTVERNKVTVINGTKEFLPDGHNLTFCATSYICTLDMRTGSHPNNVALTFHALDTPTNQLRVLYPRERLRNFTVCHAALFQYSNAGQLVQSIEVNRVLGADHFYVYNLSVSNATDAVLRRYEKLGILTVMQWRLPQDNVWYRGQNLAINDCVYRNRLVSRYVVIQDTDEFIVPGLHNNWGELIEHVVKNTSSAAGLPSPTIGSFSVETTFHCGKPNQTQWDDIKKDFPMTPDEEQFYRNHSLFAFLNHLRIKAVMHYNKYCKTIVRPELILFAGIHYTHAHRDSSTHTVVRRDLAIVHHFKDRFRPEMMDATILKFKNVMYPRLKAAFREFPFL</sequence>
<accession>A0AAV2IQH2</accession>
<evidence type="ECO:0000256" key="1">
    <source>
        <dbReference type="ARBA" id="ARBA00004167"/>
    </source>
</evidence>
<comment type="similarity">
    <text evidence="2 8">Belongs to the glycosyltransferase 92 family.</text>
</comment>
<dbReference type="PANTHER" id="PTHR21461">
    <property type="entry name" value="GLYCOSYLTRANSFERASE FAMILY 92 PROTEIN"/>
    <property type="match status" value="1"/>
</dbReference>
<evidence type="ECO:0000313" key="9">
    <source>
        <dbReference type="EMBL" id="CAL1548062.1"/>
    </source>
</evidence>
<dbReference type="GO" id="GO:0016757">
    <property type="term" value="F:glycosyltransferase activity"/>
    <property type="evidence" value="ECO:0007669"/>
    <property type="project" value="UniProtKB-UniRule"/>
</dbReference>
<organism evidence="9 10">
    <name type="scientific">Lymnaea stagnalis</name>
    <name type="common">Great pond snail</name>
    <name type="synonym">Helix stagnalis</name>
    <dbReference type="NCBI Taxonomy" id="6523"/>
    <lineage>
        <taxon>Eukaryota</taxon>
        <taxon>Metazoa</taxon>
        <taxon>Spiralia</taxon>
        <taxon>Lophotrochozoa</taxon>
        <taxon>Mollusca</taxon>
        <taxon>Gastropoda</taxon>
        <taxon>Heterobranchia</taxon>
        <taxon>Euthyneura</taxon>
        <taxon>Panpulmonata</taxon>
        <taxon>Hygrophila</taxon>
        <taxon>Lymnaeoidea</taxon>
        <taxon>Lymnaeidae</taxon>
        <taxon>Lymnaea</taxon>
    </lineage>
</organism>
<evidence type="ECO:0000313" key="10">
    <source>
        <dbReference type="Proteomes" id="UP001497497"/>
    </source>
</evidence>
<keyword evidence="3 8" id="KW-0328">Glycosyltransferase</keyword>
<keyword evidence="5" id="KW-0812">Transmembrane</keyword>
<gene>
    <name evidence="9" type="ORF">GSLYS_00021379001</name>
</gene>
<evidence type="ECO:0000256" key="7">
    <source>
        <dbReference type="ARBA" id="ARBA00023136"/>
    </source>
</evidence>
<dbReference type="InterPro" id="IPR008166">
    <property type="entry name" value="Glyco_transf_92"/>
</dbReference>
<dbReference type="PANTHER" id="PTHR21461:SF69">
    <property type="entry name" value="GLYCOSYLTRANSFERASE FAMILY 92 PROTEIN"/>
    <property type="match status" value="1"/>
</dbReference>
<keyword evidence="4 8" id="KW-0808">Transferase</keyword>
<dbReference type="EC" id="2.4.1.-" evidence="8"/>